<keyword evidence="5" id="KW-1185">Reference proteome</keyword>
<keyword evidence="2" id="KW-0732">Signal</keyword>
<dbReference type="PRINTS" id="PR00412">
    <property type="entry name" value="EPOXHYDRLASE"/>
</dbReference>
<feature type="signal peptide" evidence="2">
    <location>
        <begin position="1"/>
        <end position="39"/>
    </location>
</feature>
<protein>
    <submittedName>
        <fullName evidence="4">Pimeloyl-ACP methyl ester carboxylesterase</fullName>
    </submittedName>
</protein>
<sequence length="344" mass="36898">MRFHLPGNRPGNPRRNRRLLGAALAVAVALGVTTFTTNAAPASASSAGERLPAGFSEHKTRVAGIGLHYVIGGHGPTLLLLHGYPQTWYEWHGIMPALAQHYTVIAPDLPGAGQSDAPPSGYDKKTMAAELHALLASLGRAGDVRIVGHDIGTMVAYSYAAQYPATVKKLVLSEAPIPDKSIYSIPSLTEQGPGVWNFGFFNLTDGLPENMIRGRETAWTAGFIGGFEGVPGAVSPADIRVFANYLRDPAHLEASLAWFRVFPQDIRDNEEFAKTPLRMPVLAIGASGSLGDAEGEQAEKYASDVTGVTIAHSGHWIYEEHPEELTAMLLGFLDRPASPLEQRS</sequence>
<evidence type="ECO:0000313" key="5">
    <source>
        <dbReference type="Proteomes" id="UP000198280"/>
    </source>
</evidence>
<evidence type="ECO:0000313" key="4">
    <source>
        <dbReference type="EMBL" id="SNT58262.1"/>
    </source>
</evidence>
<dbReference type="GO" id="GO:0016787">
    <property type="term" value="F:hydrolase activity"/>
    <property type="evidence" value="ECO:0007669"/>
    <property type="project" value="UniProtKB-KW"/>
</dbReference>
<name>A0A239NU98_9ACTN</name>
<reference evidence="4 5" key="1">
    <citation type="submission" date="2017-06" db="EMBL/GenBank/DDBJ databases">
        <authorList>
            <person name="Kim H.J."/>
            <person name="Triplett B.A."/>
        </authorList>
    </citation>
    <scope>NUCLEOTIDE SEQUENCE [LARGE SCALE GENOMIC DNA]</scope>
    <source>
        <strain evidence="4 5">CGMCC 4.1858</strain>
    </source>
</reference>
<dbReference type="InterPro" id="IPR000073">
    <property type="entry name" value="AB_hydrolase_1"/>
</dbReference>
<dbReference type="PANTHER" id="PTHR43329">
    <property type="entry name" value="EPOXIDE HYDROLASE"/>
    <property type="match status" value="1"/>
</dbReference>
<dbReference type="SUPFAM" id="SSF53474">
    <property type="entry name" value="alpha/beta-Hydrolases"/>
    <property type="match status" value="1"/>
</dbReference>
<dbReference type="InterPro" id="IPR000639">
    <property type="entry name" value="Epox_hydrolase-like"/>
</dbReference>
<dbReference type="InterPro" id="IPR029058">
    <property type="entry name" value="AB_hydrolase_fold"/>
</dbReference>
<feature type="domain" description="AB hydrolase-1" evidence="3">
    <location>
        <begin position="76"/>
        <end position="322"/>
    </location>
</feature>
<accession>A0A239NU98</accession>
<feature type="chain" id="PRO_5038818041" evidence="2">
    <location>
        <begin position="40"/>
        <end position="344"/>
    </location>
</feature>
<gene>
    <name evidence="4" type="ORF">SAMN05216252_14815</name>
</gene>
<dbReference type="EMBL" id="FZOF01000048">
    <property type="protein sequence ID" value="SNT58262.1"/>
    <property type="molecule type" value="Genomic_DNA"/>
</dbReference>
<evidence type="ECO:0000256" key="2">
    <source>
        <dbReference type="SAM" id="SignalP"/>
    </source>
</evidence>
<proteinExistence type="predicted"/>
<dbReference type="PRINTS" id="PR00111">
    <property type="entry name" value="ABHYDROLASE"/>
</dbReference>
<dbReference type="Pfam" id="PF00561">
    <property type="entry name" value="Abhydrolase_1"/>
    <property type="match status" value="1"/>
</dbReference>
<dbReference type="AlphaFoldDB" id="A0A239NU98"/>
<dbReference type="Gene3D" id="3.40.50.1820">
    <property type="entry name" value="alpha/beta hydrolase"/>
    <property type="match status" value="1"/>
</dbReference>
<evidence type="ECO:0000259" key="3">
    <source>
        <dbReference type="Pfam" id="PF00561"/>
    </source>
</evidence>
<organism evidence="4 5">
    <name type="scientific">Actinacidiphila glaucinigra</name>
    <dbReference type="NCBI Taxonomy" id="235986"/>
    <lineage>
        <taxon>Bacteria</taxon>
        <taxon>Bacillati</taxon>
        <taxon>Actinomycetota</taxon>
        <taxon>Actinomycetes</taxon>
        <taxon>Kitasatosporales</taxon>
        <taxon>Streptomycetaceae</taxon>
        <taxon>Actinacidiphila</taxon>
    </lineage>
</organism>
<dbReference type="Proteomes" id="UP000198280">
    <property type="component" value="Unassembled WGS sequence"/>
</dbReference>
<dbReference type="OrthoDB" id="3507586at2"/>
<keyword evidence="1" id="KW-0378">Hydrolase</keyword>
<evidence type="ECO:0000256" key="1">
    <source>
        <dbReference type="ARBA" id="ARBA00022801"/>
    </source>
</evidence>
<dbReference type="RefSeq" id="WP_089229205.1">
    <property type="nucleotide sequence ID" value="NZ_FZOF01000048.1"/>
</dbReference>